<dbReference type="AlphaFoldDB" id="A0A290RYW9"/>
<evidence type="ECO:0000313" key="1">
    <source>
        <dbReference type="EMBL" id="ATC85318.1"/>
    </source>
</evidence>
<dbReference type="PROSITE" id="PS51257">
    <property type="entry name" value="PROKAR_LIPOPROTEIN"/>
    <property type="match status" value="1"/>
</dbReference>
<accession>A0A290RYW9</accession>
<reference evidence="1 2" key="1">
    <citation type="journal article" date="2012" name="J. Bacteriol.">
        <title>Genome sequences of type strains of seven species of the marine bacterium Pseudoalteromonas.</title>
        <authorList>
            <person name="Xie B.B."/>
            <person name="Shu Y.L."/>
            <person name="Qin Q.L."/>
            <person name="Rong J.C."/>
            <person name="Zhang X.Y."/>
            <person name="Chen X.L."/>
            <person name="Shi M."/>
            <person name="He H.L."/>
            <person name="Zhou B.C."/>
            <person name="Zhang Y.Z."/>
        </authorList>
    </citation>
    <scope>NUCLEOTIDE SEQUENCE [LARGE SCALE GENOMIC DNA]</scope>
    <source>
        <strain evidence="1 2">A 37-1-2</strain>
    </source>
</reference>
<proteinExistence type="predicted"/>
<dbReference type="KEGG" id="part:PARC_a0599"/>
<dbReference type="Proteomes" id="UP000016505">
    <property type="component" value="Chromosome I"/>
</dbReference>
<name>A0A290RYW9_9GAMM</name>
<sequence>MNILTLRNKQLKKIVITYLLVLLFTGCKSTPPPNINKYGKPYSPEIMKSPEQAQLIRAHKLGNLAGASEEADKIARKLRDEGYPHATYYFYAYYSHDDQNDWGCRNYIYPATQYNFSVGYESRKVLKDRLYSLAAGFCSLRYSQSNQLAGKLVQFDEYLFSEKDPIALAMKLSLNLKLIDKDSFVKKIKYPYIPDVYRIEKEQLEQIQITNDVGKLYVQFIDAHIKYVQENPDANNWGGMLTNDLCRGDGIEFPIQCNEKEAKFLQIIKKDFPYDMLLLSLPEILVYKGLSDNLAEIKLYLEKLKTLQKAGYRSSLLNSRLADLLYNIKQYEAI</sequence>
<gene>
    <name evidence="1" type="ORF">PARC_a0599</name>
</gene>
<organism evidence="1 2">
    <name type="scientific">Pseudoalteromonas arctica A 37-1-2</name>
    <dbReference type="NCBI Taxonomy" id="1117313"/>
    <lineage>
        <taxon>Bacteria</taxon>
        <taxon>Pseudomonadati</taxon>
        <taxon>Pseudomonadota</taxon>
        <taxon>Gammaproteobacteria</taxon>
        <taxon>Alteromonadales</taxon>
        <taxon>Pseudoalteromonadaceae</taxon>
        <taxon>Pseudoalteromonas</taxon>
    </lineage>
</organism>
<dbReference type="EMBL" id="CP011025">
    <property type="protein sequence ID" value="ATC85318.1"/>
    <property type="molecule type" value="Genomic_DNA"/>
</dbReference>
<protein>
    <recommendedName>
        <fullName evidence="3">Lipoprotein</fullName>
    </recommendedName>
</protein>
<evidence type="ECO:0000313" key="2">
    <source>
        <dbReference type="Proteomes" id="UP000016505"/>
    </source>
</evidence>
<evidence type="ECO:0008006" key="3">
    <source>
        <dbReference type="Google" id="ProtNLM"/>
    </source>
</evidence>